<name>A0A6A6B5U7_9PEZI</name>
<comment type="function">
    <text evidence="1">Involved in rRNA processing.</text>
</comment>
<feature type="compositionally biased region" description="Basic residues" evidence="9">
    <location>
        <begin position="11"/>
        <end position="28"/>
    </location>
</feature>
<gene>
    <name evidence="10" type="ORF">K452DRAFT_231925</name>
</gene>
<feature type="region of interest" description="Disordered" evidence="9">
    <location>
        <begin position="193"/>
        <end position="260"/>
    </location>
</feature>
<keyword evidence="11" id="KW-1185">Reference proteome</keyword>
<feature type="compositionally biased region" description="Acidic residues" evidence="9">
    <location>
        <begin position="249"/>
        <end position="260"/>
    </location>
</feature>
<organism evidence="10 11">
    <name type="scientific">Aplosporella prunicola CBS 121167</name>
    <dbReference type="NCBI Taxonomy" id="1176127"/>
    <lineage>
        <taxon>Eukaryota</taxon>
        <taxon>Fungi</taxon>
        <taxon>Dikarya</taxon>
        <taxon>Ascomycota</taxon>
        <taxon>Pezizomycotina</taxon>
        <taxon>Dothideomycetes</taxon>
        <taxon>Dothideomycetes incertae sedis</taxon>
        <taxon>Botryosphaeriales</taxon>
        <taxon>Aplosporellaceae</taxon>
        <taxon>Aplosporella</taxon>
    </lineage>
</organism>
<feature type="compositionally biased region" description="Low complexity" evidence="9">
    <location>
        <begin position="224"/>
        <end position="240"/>
    </location>
</feature>
<keyword evidence="6" id="KW-0698">rRNA processing</keyword>
<evidence type="ECO:0000313" key="11">
    <source>
        <dbReference type="Proteomes" id="UP000799438"/>
    </source>
</evidence>
<proteinExistence type="inferred from homology"/>
<dbReference type="PANTHER" id="PTHR33911">
    <property type="entry name" value="RRNA-PROCESSING PROTEIN EFG1"/>
    <property type="match status" value="1"/>
</dbReference>
<keyword evidence="7" id="KW-0175">Coiled coil</keyword>
<dbReference type="RefSeq" id="XP_033395202.1">
    <property type="nucleotide sequence ID" value="XM_033537197.1"/>
</dbReference>
<dbReference type="Proteomes" id="UP000799438">
    <property type="component" value="Unassembled WGS sequence"/>
</dbReference>
<dbReference type="GO" id="GO:0030688">
    <property type="term" value="C:preribosome, small subunit precursor"/>
    <property type="evidence" value="ECO:0007669"/>
    <property type="project" value="TreeGrafter"/>
</dbReference>
<dbReference type="OrthoDB" id="47732at2759"/>
<evidence type="ECO:0000256" key="9">
    <source>
        <dbReference type="SAM" id="MobiDB-lite"/>
    </source>
</evidence>
<reference evidence="10" key="1">
    <citation type="journal article" date="2020" name="Stud. Mycol.">
        <title>101 Dothideomycetes genomes: a test case for predicting lifestyles and emergence of pathogens.</title>
        <authorList>
            <person name="Haridas S."/>
            <person name="Albert R."/>
            <person name="Binder M."/>
            <person name="Bloem J."/>
            <person name="Labutti K."/>
            <person name="Salamov A."/>
            <person name="Andreopoulos B."/>
            <person name="Baker S."/>
            <person name="Barry K."/>
            <person name="Bills G."/>
            <person name="Bluhm B."/>
            <person name="Cannon C."/>
            <person name="Castanera R."/>
            <person name="Culley D."/>
            <person name="Daum C."/>
            <person name="Ezra D."/>
            <person name="Gonzalez J."/>
            <person name="Henrissat B."/>
            <person name="Kuo A."/>
            <person name="Liang C."/>
            <person name="Lipzen A."/>
            <person name="Lutzoni F."/>
            <person name="Magnuson J."/>
            <person name="Mondo S."/>
            <person name="Nolan M."/>
            <person name="Ohm R."/>
            <person name="Pangilinan J."/>
            <person name="Park H.-J."/>
            <person name="Ramirez L."/>
            <person name="Alfaro M."/>
            <person name="Sun H."/>
            <person name="Tritt A."/>
            <person name="Yoshinaga Y."/>
            <person name="Zwiers L.-H."/>
            <person name="Turgeon B."/>
            <person name="Goodwin S."/>
            <person name="Spatafora J."/>
            <person name="Crous P."/>
            <person name="Grigoriev I."/>
        </authorList>
    </citation>
    <scope>NUCLEOTIDE SEQUENCE</scope>
    <source>
        <strain evidence="10">CBS 121167</strain>
    </source>
</reference>
<keyword evidence="8" id="KW-0539">Nucleus</keyword>
<dbReference type="Pfam" id="PF10153">
    <property type="entry name" value="Efg1"/>
    <property type="match status" value="1"/>
</dbReference>
<dbReference type="AlphaFoldDB" id="A0A6A6B5U7"/>
<protein>
    <recommendedName>
        <fullName evidence="4">rRNA-processing protein EFG1</fullName>
    </recommendedName>
    <alternativeName>
        <fullName evidence="5">rRNA-processing protein efg1</fullName>
    </alternativeName>
</protein>
<evidence type="ECO:0000256" key="3">
    <source>
        <dbReference type="ARBA" id="ARBA00006916"/>
    </source>
</evidence>
<evidence type="ECO:0000256" key="1">
    <source>
        <dbReference type="ARBA" id="ARBA00002773"/>
    </source>
</evidence>
<evidence type="ECO:0000256" key="8">
    <source>
        <dbReference type="ARBA" id="ARBA00023242"/>
    </source>
</evidence>
<dbReference type="InterPro" id="IPR050786">
    <property type="entry name" value="EFG1_rRNA-proc"/>
</dbReference>
<evidence type="ECO:0000256" key="6">
    <source>
        <dbReference type="ARBA" id="ARBA00022552"/>
    </source>
</evidence>
<comment type="subcellular location">
    <subcellularLocation>
        <location evidence="2">Nucleus</location>
        <location evidence="2">Nucleolus</location>
    </subcellularLocation>
</comment>
<accession>A0A6A6B5U7</accession>
<evidence type="ECO:0000256" key="7">
    <source>
        <dbReference type="ARBA" id="ARBA00023054"/>
    </source>
</evidence>
<dbReference type="GeneID" id="54294693"/>
<dbReference type="GO" id="GO:0005730">
    <property type="term" value="C:nucleolus"/>
    <property type="evidence" value="ECO:0007669"/>
    <property type="project" value="UniProtKB-SubCell"/>
</dbReference>
<comment type="similarity">
    <text evidence="3">Belongs to the EFG1 family.</text>
</comment>
<evidence type="ECO:0000256" key="2">
    <source>
        <dbReference type="ARBA" id="ARBA00004604"/>
    </source>
</evidence>
<dbReference type="InterPro" id="IPR019310">
    <property type="entry name" value="Efg1"/>
</dbReference>
<dbReference type="PANTHER" id="PTHR33911:SF1">
    <property type="entry name" value="RRNA-PROCESSING PROTEIN EFG1"/>
    <property type="match status" value="1"/>
</dbReference>
<evidence type="ECO:0000256" key="4">
    <source>
        <dbReference type="ARBA" id="ARBA00018689"/>
    </source>
</evidence>
<sequence>MDTDGPARSAPQKRKQNGAGPHGKKPKTAKYQPKKFAFNTTKARIRDLRRQLSRKAEDMPANLRLNKERELAACEHELRIAEGESLKQQMIPKYHKIRFFERQKATRFLKKAVKKLNDNDNPEKHAELEREKHVAEVDLNYTLYYPLIRPYVSLYASTKSKDGEQEGSATKRIGGDQNMWEIVEQKMEENGLENLRNGLEWREGADSAPSAAPATQTEGKAKPAKASSSKGEGKPPTAKKSAAKPEKEESGDESDGGFFE</sequence>
<dbReference type="GO" id="GO:0000462">
    <property type="term" value="P:maturation of SSU-rRNA from tricistronic rRNA transcript (SSU-rRNA, 5.8S rRNA, LSU-rRNA)"/>
    <property type="evidence" value="ECO:0007669"/>
    <property type="project" value="TreeGrafter"/>
</dbReference>
<feature type="region of interest" description="Disordered" evidence="9">
    <location>
        <begin position="1"/>
        <end position="38"/>
    </location>
</feature>
<evidence type="ECO:0000256" key="5">
    <source>
        <dbReference type="ARBA" id="ARBA00019827"/>
    </source>
</evidence>
<dbReference type="EMBL" id="ML995492">
    <property type="protein sequence ID" value="KAF2139489.1"/>
    <property type="molecule type" value="Genomic_DNA"/>
</dbReference>
<evidence type="ECO:0000313" key="10">
    <source>
        <dbReference type="EMBL" id="KAF2139489.1"/>
    </source>
</evidence>